<comment type="catalytic activity">
    <reaction evidence="1">
        <text>(7,8-dihydropterin-6-yl)methyl diphosphate + 4-aminobenzoate = 7,8-dihydropteroate + diphosphate</text>
        <dbReference type="Rhea" id="RHEA:19949"/>
        <dbReference type="ChEBI" id="CHEBI:17836"/>
        <dbReference type="ChEBI" id="CHEBI:17839"/>
        <dbReference type="ChEBI" id="CHEBI:33019"/>
        <dbReference type="ChEBI" id="CHEBI:72950"/>
        <dbReference type="EC" id="2.5.1.15"/>
    </reaction>
</comment>
<dbReference type="InterPro" id="IPR036565">
    <property type="entry name" value="Mur-like_cat_sf"/>
</dbReference>
<name>A0A520KTB4_METT2</name>
<dbReference type="PIRSF" id="PIRSF001563">
    <property type="entry name" value="Folylpolyglu_synth"/>
    <property type="match status" value="1"/>
</dbReference>
<evidence type="ECO:0000256" key="3">
    <source>
        <dbReference type="ARBA" id="ARBA00004763"/>
    </source>
</evidence>
<evidence type="ECO:0000259" key="19">
    <source>
        <dbReference type="Pfam" id="PF02875"/>
    </source>
</evidence>
<evidence type="ECO:0000256" key="11">
    <source>
        <dbReference type="ARBA" id="ARBA00022741"/>
    </source>
</evidence>
<dbReference type="GO" id="GO:0004326">
    <property type="term" value="F:tetrahydrofolylpolyglutamate synthase activity"/>
    <property type="evidence" value="ECO:0007669"/>
    <property type="project" value="UniProtKB-EC"/>
</dbReference>
<dbReference type="GO" id="GO:0008841">
    <property type="term" value="F:dihydrofolate synthase activity"/>
    <property type="evidence" value="ECO:0007669"/>
    <property type="project" value="TreeGrafter"/>
</dbReference>
<dbReference type="GO" id="GO:0005524">
    <property type="term" value="F:ATP binding"/>
    <property type="evidence" value="ECO:0007669"/>
    <property type="project" value="UniProtKB-KW"/>
</dbReference>
<evidence type="ECO:0000256" key="15">
    <source>
        <dbReference type="ARBA" id="ARBA00047493"/>
    </source>
</evidence>
<evidence type="ECO:0000256" key="1">
    <source>
        <dbReference type="ARBA" id="ARBA00000012"/>
    </source>
</evidence>
<dbReference type="InterPro" id="IPR001645">
    <property type="entry name" value="Folylpolyglutamate_synth"/>
</dbReference>
<dbReference type="EC" id="2.5.1.15" evidence="7"/>
<evidence type="ECO:0000256" key="5">
    <source>
        <dbReference type="ARBA" id="ARBA00008276"/>
    </source>
</evidence>
<feature type="domain" description="Mur ligase central" evidence="20">
    <location>
        <begin position="50"/>
        <end position="261"/>
    </location>
</feature>
<dbReference type="PROSITE" id="PS01011">
    <property type="entry name" value="FOLYLPOLYGLU_SYNT_1"/>
    <property type="match status" value="1"/>
</dbReference>
<evidence type="ECO:0000256" key="8">
    <source>
        <dbReference type="ARBA" id="ARBA00013025"/>
    </source>
</evidence>
<keyword evidence="9" id="KW-0436">Ligase</keyword>
<dbReference type="Proteomes" id="UP000317158">
    <property type="component" value="Unassembled WGS sequence"/>
</dbReference>
<comment type="pathway">
    <text evidence="4">Cofactor biosynthesis; tetrahydrofolylpolyglutamate biosynthesis.</text>
</comment>
<dbReference type="Gene3D" id="3.40.1190.10">
    <property type="entry name" value="Mur-like, catalytic domain"/>
    <property type="match status" value="1"/>
</dbReference>
<evidence type="ECO:0000313" key="21">
    <source>
        <dbReference type="EMBL" id="RZN65229.1"/>
    </source>
</evidence>
<evidence type="ECO:0000259" key="20">
    <source>
        <dbReference type="Pfam" id="PF08245"/>
    </source>
</evidence>
<dbReference type="GO" id="GO:0005737">
    <property type="term" value="C:cytoplasm"/>
    <property type="evidence" value="ECO:0007669"/>
    <property type="project" value="TreeGrafter"/>
</dbReference>
<evidence type="ECO:0000256" key="17">
    <source>
        <dbReference type="ARBA" id="ARBA00060901"/>
    </source>
</evidence>
<evidence type="ECO:0000256" key="16">
    <source>
        <dbReference type="ARBA" id="ARBA00057011"/>
    </source>
</evidence>
<keyword evidence="12" id="KW-0067">ATP-binding</keyword>
<gene>
    <name evidence="21" type="ORF">EF806_01545</name>
</gene>
<keyword evidence="11" id="KW-0547">Nucleotide-binding</keyword>
<evidence type="ECO:0000256" key="6">
    <source>
        <dbReference type="ARBA" id="ARBA00009951"/>
    </source>
</evidence>
<dbReference type="Pfam" id="PF08245">
    <property type="entry name" value="Mur_ligase_M"/>
    <property type="match status" value="1"/>
</dbReference>
<evidence type="ECO:0000256" key="4">
    <source>
        <dbReference type="ARBA" id="ARBA00005150"/>
    </source>
</evidence>
<organism evidence="21 22">
    <name type="scientific">Methanoliparum thermophilum</name>
    <dbReference type="NCBI Taxonomy" id="2491083"/>
    <lineage>
        <taxon>Archaea</taxon>
        <taxon>Methanobacteriati</taxon>
        <taxon>Methanobacteriota</taxon>
        <taxon>Candidatus Methanoliparia</taxon>
        <taxon>Candidatus Methanoliparales</taxon>
        <taxon>Candidatus Methanoliparaceae</taxon>
        <taxon>Candidatus Methanoliparum</taxon>
    </lineage>
</organism>
<accession>A0A520KTB4</accession>
<keyword evidence="14" id="KW-0289">Folate biosynthesis</keyword>
<evidence type="ECO:0000256" key="2">
    <source>
        <dbReference type="ARBA" id="ARBA00001946"/>
    </source>
</evidence>
<dbReference type="PROSITE" id="PS01012">
    <property type="entry name" value="FOLYLPOLYGLU_SYNT_2"/>
    <property type="match status" value="1"/>
</dbReference>
<comment type="pathway">
    <text evidence="3">Cofactor biosynthesis; tetrahydrofolate biosynthesis; 7,8-dihydrofolate from 2-amino-4-hydroxy-6-hydroxymethyl-7,8-dihydropteridine diphosphate and 4-aminobenzoate: step 1/2.</text>
</comment>
<dbReference type="Gene3D" id="3.90.190.20">
    <property type="entry name" value="Mur ligase, C-terminal domain"/>
    <property type="match status" value="1"/>
</dbReference>
<feature type="domain" description="Mur ligase C-terminal" evidence="19">
    <location>
        <begin position="288"/>
        <end position="404"/>
    </location>
</feature>
<comment type="caution">
    <text evidence="21">The sequence shown here is derived from an EMBL/GenBank/DDBJ whole genome shotgun (WGS) entry which is preliminary data.</text>
</comment>
<dbReference type="InterPro" id="IPR036615">
    <property type="entry name" value="Mur_ligase_C_dom_sf"/>
</dbReference>
<dbReference type="GO" id="GO:0004156">
    <property type="term" value="F:dihydropteroate synthase activity"/>
    <property type="evidence" value="ECO:0007669"/>
    <property type="project" value="UniProtKB-EC"/>
</dbReference>
<sequence length="429" mass="48574">MMYYIAMDIREDLDWFLSLNKFGTKLGLERIERLLKCLGNPEKSYKIIHVGGTNGKGSTCTYIGSILKEAGYKTGIYTSPDLGRREERFSVDGEYIKRDEFLSLIREVRPYAEEINATIFEVETAIALSYFQFKRVDFAILEVGLGGRLDATNVVLPVVSVITNVSKDHTNILGDKIEDIAYEKAGIIKKGVPIVTGCTGKALSVVERVASEKGAQVVKRAKYKRISLNKDYQTFLIDNYILNTRLMGRYQGENLSVVIAVINCLRDLGYNISDKNILEGVFKSDIKGRMEFIEDNIILDGAHNVKGIEYLFKSLRDYRYDKLILVIGILGDKDIDGMIERMKADLAIITRSKNPRSENPKDLSKKFKNIHKDTRLFVMEDLKNAIYMAKKIASKRDIICITGSLYLVGEAREILIQRRTKDTLLSING</sequence>
<dbReference type="AlphaFoldDB" id="A0A520KTB4"/>
<evidence type="ECO:0000256" key="7">
    <source>
        <dbReference type="ARBA" id="ARBA00012458"/>
    </source>
</evidence>
<proteinExistence type="inferred from homology"/>
<dbReference type="EC" id="6.3.2.17" evidence="8"/>
<dbReference type="Pfam" id="PF02875">
    <property type="entry name" value="Mur_ligase_C"/>
    <property type="match status" value="1"/>
</dbReference>
<keyword evidence="10" id="KW-0479">Metal-binding</keyword>
<dbReference type="FunFam" id="3.40.1190.10:FF:000011">
    <property type="entry name" value="Folylpolyglutamate synthase/dihydrofolate synthase"/>
    <property type="match status" value="1"/>
</dbReference>
<comment type="catalytic activity">
    <reaction evidence="15">
        <text>(6S)-5,6,7,8-tetrahydrofolyl-(gamma-L-Glu)(n) + L-glutamate + ATP = (6S)-5,6,7,8-tetrahydrofolyl-(gamma-L-Glu)(n+1) + ADP + phosphate + H(+)</text>
        <dbReference type="Rhea" id="RHEA:10580"/>
        <dbReference type="Rhea" id="RHEA-COMP:14738"/>
        <dbReference type="Rhea" id="RHEA-COMP:14740"/>
        <dbReference type="ChEBI" id="CHEBI:15378"/>
        <dbReference type="ChEBI" id="CHEBI:29985"/>
        <dbReference type="ChEBI" id="CHEBI:30616"/>
        <dbReference type="ChEBI" id="CHEBI:43474"/>
        <dbReference type="ChEBI" id="CHEBI:141005"/>
        <dbReference type="ChEBI" id="CHEBI:456216"/>
        <dbReference type="EC" id="6.3.2.17"/>
    </reaction>
</comment>
<comment type="function">
    <text evidence="16">Can complement an H.volcanii mutant strain that is thymidine auxotroph because it lacks the two dihydrofolate reductase genes encoded by hdrA and hdrB.</text>
</comment>
<dbReference type="InterPro" id="IPR018109">
    <property type="entry name" value="Folylpolyglutamate_synth_CS"/>
</dbReference>
<comment type="similarity">
    <text evidence="5">Belongs to the folylpolyglutamate synthase family.</text>
</comment>
<evidence type="ECO:0000256" key="14">
    <source>
        <dbReference type="ARBA" id="ARBA00022909"/>
    </source>
</evidence>
<dbReference type="SUPFAM" id="SSF53244">
    <property type="entry name" value="MurD-like peptide ligases, peptide-binding domain"/>
    <property type="match status" value="1"/>
</dbReference>
<evidence type="ECO:0000256" key="9">
    <source>
        <dbReference type="ARBA" id="ARBA00022598"/>
    </source>
</evidence>
<dbReference type="InterPro" id="IPR013221">
    <property type="entry name" value="Mur_ligase_cen"/>
</dbReference>
<evidence type="ECO:0000256" key="12">
    <source>
        <dbReference type="ARBA" id="ARBA00022840"/>
    </source>
</evidence>
<evidence type="ECO:0000256" key="18">
    <source>
        <dbReference type="ARBA" id="ARBA00068433"/>
    </source>
</evidence>
<comment type="cofactor">
    <cofactor evidence="2">
        <name>Mg(2+)</name>
        <dbReference type="ChEBI" id="CHEBI:18420"/>
    </cofactor>
</comment>
<reference evidence="21 22" key="1">
    <citation type="journal article" date="2019" name="Nat. Microbiol.">
        <title>Wide diversity of methane and short-chain alkane metabolisms in uncultured archaea.</title>
        <authorList>
            <person name="Borrel G."/>
            <person name="Adam P.S."/>
            <person name="McKay L.J."/>
            <person name="Chen L.X."/>
            <person name="Sierra-Garcia I.N."/>
            <person name="Sieber C.M."/>
            <person name="Letourneur Q."/>
            <person name="Ghozlane A."/>
            <person name="Andersen G.L."/>
            <person name="Li W.J."/>
            <person name="Hallam S.J."/>
            <person name="Muyzer G."/>
            <person name="de Oliveira V.M."/>
            <person name="Inskeep W.P."/>
            <person name="Banfield J.F."/>
            <person name="Gribaldo S."/>
        </authorList>
    </citation>
    <scope>NUCLEOTIDE SEQUENCE [LARGE SCALE GENOMIC DNA]</scope>
    <source>
        <strain evidence="21">NM1a</strain>
    </source>
</reference>
<dbReference type="InterPro" id="IPR004101">
    <property type="entry name" value="Mur_ligase_C"/>
</dbReference>
<dbReference type="GO" id="GO:0046872">
    <property type="term" value="F:metal ion binding"/>
    <property type="evidence" value="ECO:0007669"/>
    <property type="project" value="UniProtKB-KW"/>
</dbReference>
<dbReference type="SUPFAM" id="SSF53623">
    <property type="entry name" value="MurD-like peptide ligases, catalytic domain"/>
    <property type="match status" value="1"/>
</dbReference>
<keyword evidence="13" id="KW-0460">Magnesium</keyword>
<evidence type="ECO:0000313" key="22">
    <source>
        <dbReference type="Proteomes" id="UP000317158"/>
    </source>
</evidence>
<dbReference type="EMBL" id="RXIF01000003">
    <property type="protein sequence ID" value="RZN65229.1"/>
    <property type="molecule type" value="Genomic_DNA"/>
</dbReference>
<comment type="similarity">
    <text evidence="17">In the N-terminal section; belongs to the folylpolyglutamate synthase family.</text>
</comment>
<comment type="similarity">
    <text evidence="6">In the C-terminal section; belongs to the DHPS family.</text>
</comment>
<dbReference type="GO" id="GO:0046656">
    <property type="term" value="P:folic acid biosynthetic process"/>
    <property type="evidence" value="ECO:0007669"/>
    <property type="project" value="UniProtKB-KW"/>
</dbReference>
<dbReference type="PANTHER" id="PTHR11136">
    <property type="entry name" value="FOLYLPOLYGLUTAMATE SYNTHASE-RELATED"/>
    <property type="match status" value="1"/>
</dbReference>
<dbReference type="NCBIfam" id="TIGR01499">
    <property type="entry name" value="folC"/>
    <property type="match status" value="1"/>
</dbReference>
<protein>
    <recommendedName>
        <fullName evidence="18">Probable bifunctional folylpolyglutamate synthase/dihydropteroate synthase</fullName>
        <ecNumber evidence="7">2.5.1.15</ecNumber>
        <ecNumber evidence="8">6.3.2.17</ecNumber>
    </recommendedName>
</protein>
<dbReference type="PANTHER" id="PTHR11136:SF0">
    <property type="entry name" value="DIHYDROFOLATE SYNTHETASE-RELATED"/>
    <property type="match status" value="1"/>
</dbReference>
<evidence type="ECO:0000256" key="10">
    <source>
        <dbReference type="ARBA" id="ARBA00022723"/>
    </source>
</evidence>
<evidence type="ECO:0000256" key="13">
    <source>
        <dbReference type="ARBA" id="ARBA00022842"/>
    </source>
</evidence>